<evidence type="ECO:0000256" key="1">
    <source>
        <dbReference type="SAM" id="Phobius"/>
    </source>
</evidence>
<feature type="transmembrane region" description="Helical" evidence="1">
    <location>
        <begin position="56"/>
        <end position="78"/>
    </location>
</feature>
<gene>
    <name evidence="3" type="ORF">LCGC14_2045970</name>
</gene>
<organism evidence="3">
    <name type="scientific">marine sediment metagenome</name>
    <dbReference type="NCBI Taxonomy" id="412755"/>
    <lineage>
        <taxon>unclassified sequences</taxon>
        <taxon>metagenomes</taxon>
        <taxon>ecological metagenomes</taxon>
    </lineage>
</organism>
<keyword evidence="1" id="KW-0472">Membrane</keyword>
<protein>
    <recommendedName>
        <fullName evidence="2">Peptidase M28 domain-containing protein</fullName>
    </recommendedName>
</protein>
<dbReference type="PANTHER" id="PTHR12147">
    <property type="entry name" value="METALLOPEPTIDASE M28 FAMILY MEMBER"/>
    <property type="match status" value="1"/>
</dbReference>
<dbReference type="InterPro" id="IPR007484">
    <property type="entry name" value="Peptidase_M28"/>
</dbReference>
<feature type="domain" description="Peptidase M28" evidence="2">
    <location>
        <begin position="131"/>
        <end position="389"/>
    </location>
</feature>
<dbReference type="AlphaFoldDB" id="A0A0F9H3W9"/>
<feature type="transmembrane region" description="Helical" evidence="1">
    <location>
        <begin position="191"/>
        <end position="211"/>
    </location>
</feature>
<name>A0A0F9H3W9_9ZZZZ</name>
<dbReference type="PANTHER" id="PTHR12147:SF26">
    <property type="entry name" value="PEPTIDASE M28 DOMAIN-CONTAINING PROTEIN"/>
    <property type="match status" value="1"/>
</dbReference>
<dbReference type="Gene3D" id="3.40.630.10">
    <property type="entry name" value="Zn peptidases"/>
    <property type="match status" value="1"/>
</dbReference>
<dbReference type="GO" id="GO:0008235">
    <property type="term" value="F:metalloexopeptidase activity"/>
    <property type="evidence" value="ECO:0007669"/>
    <property type="project" value="InterPro"/>
</dbReference>
<evidence type="ECO:0000313" key="3">
    <source>
        <dbReference type="EMBL" id="KKL76330.1"/>
    </source>
</evidence>
<keyword evidence="1" id="KW-0812">Transmembrane</keyword>
<dbReference type="EMBL" id="LAZR01024081">
    <property type="protein sequence ID" value="KKL76330.1"/>
    <property type="molecule type" value="Genomic_DNA"/>
</dbReference>
<accession>A0A0F9H3W9</accession>
<dbReference type="Pfam" id="PF04389">
    <property type="entry name" value="Peptidase_M28"/>
    <property type="match status" value="1"/>
</dbReference>
<dbReference type="GO" id="GO:0006508">
    <property type="term" value="P:proteolysis"/>
    <property type="evidence" value="ECO:0007669"/>
    <property type="project" value="InterPro"/>
</dbReference>
<evidence type="ECO:0000259" key="2">
    <source>
        <dbReference type="Pfam" id="PF04389"/>
    </source>
</evidence>
<feature type="transmembrane region" description="Helical" evidence="1">
    <location>
        <begin position="165"/>
        <end position="185"/>
    </location>
</feature>
<keyword evidence="1" id="KW-1133">Transmembrane helix</keyword>
<proteinExistence type="predicted"/>
<sequence length="407" mass="47113">MGSISSSSLLNDQEALKHVKSLDFSRKAGTVGEYISRDYIISRLKEENIKTEVEPFLWVSIWVVYKFFFISLILLLLFEVLFSFFKPITQVYGLLLIIVNLLFIKSYLESIVVYKTFDQKQPFQKKHVSHNVITTIKAKADNREKPVIIFCAHHDSISINYSESFLTSILLIFIVYVSVFFPLSIVLDFPFVFKLFRLAYLLVLLTFFLTIKSTEKSTGSIDNASGIAILIELSKKFHKNPLNNADLIFLWTGAEEMGLFGSKTYCYRNFKRLDKVYNLDRSYIINIDMVGSYIGLVDKVGIFEKTPLNRSLNNKLEEIAIDREIRIIKETKSVSFSSDHLTFQNYAKKLKRELQFGWFHSKMDNKFIHCSKDTPEKCYPENLNGCIEICYFTLKKLDADLDNAKSS</sequence>
<comment type="caution">
    <text evidence="3">The sequence shown here is derived from an EMBL/GenBank/DDBJ whole genome shotgun (WGS) entry which is preliminary data.</text>
</comment>
<reference evidence="3" key="1">
    <citation type="journal article" date="2015" name="Nature">
        <title>Complex archaea that bridge the gap between prokaryotes and eukaryotes.</title>
        <authorList>
            <person name="Spang A."/>
            <person name="Saw J.H."/>
            <person name="Jorgensen S.L."/>
            <person name="Zaremba-Niedzwiedzka K."/>
            <person name="Martijn J."/>
            <person name="Lind A.E."/>
            <person name="van Eijk R."/>
            <person name="Schleper C."/>
            <person name="Guy L."/>
            <person name="Ettema T.J."/>
        </authorList>
    </citation>
    <scope>NUCLEOTIDE SEQUENCE</scope>
</reference>
<dbReference type="InterPro" id="IPR045175">
    <property type="entry name" value="M28_fam"/>
</dbReference>
<dbReference type="SUPFAM" id="SSF53187">
    <property type="entry name" value="Zn-dependent exopeptidases"/>
    <property type="match status" value="1"/>
</dbReference>
<feature type="transmembrane region" description="Helical" evidence="1">
    <location>
        <begin position="90"/>
        <end position="108"/>
    </location>
</feature>